<feature type="transmembrane region" description="Helical" evidence="1">
    <location>
        <begin position="30"/>
        <end position="53"/>
    </location>
</feature>
<organism evidence="2 3">
    <name type="scientific">Primorskyibacter flagellatus</name>
    <dbReference type="NCBI Taxonomy" id="1387277"/>
    <lineage>
        <taxon>Bacteria</taxon>
        <taxon>Pseudomonadati</taxon>
        <taxon>Pseudomonadota</taxon>
        <taxon>Alphaproteobacteria</taxon>
        <taxon>Rhodobacterales</taxon>
        <taxon>Roseobacteraceae</taxon>
        <taxon>Primorskyibacter</taxon>
    </lineage>
</organism>
<keyword evidence="1" id="KW-1133">Transmembrane helix</keyword>
<protein>
    <recommendedName>
        <fullName evidence="4">Pilus assembly protein</fullName>
    </recommendedName>
</protein>
<evidence type="ECO:0000313" key="2">
    <source>
        <dbReference type="EMBL" id="GGE29033.1"/>
    </source>
</evidence>
<dbReference type="AlphaFoldDB" id="A0A917A5K7"/>
<name>A0A917A5K7_9RHOB</name>
<dbReference type="Proteomes" id="UP000612855">
    <property type="component" value="Unassembled WGS sequence"/>
</dbReference>
<dbReference type="EMBL" id="BMFJ01000001">
    <property type="protein sequence ID" value="GGE29033.1"/>
    <property type="molecule type" value="Genomic_DNA"/>
</dbReference>
<proteinExistence type="predicted"/>
<comment type="caution">
    <text evidence="2">The sequence shown here is derived from an EMBL/GenBank/DDBJ whole genome shotgun (WGS) entry which is preliminary data.</text>
</comment>
<evidence type="ECO:0000256" key="1">
    <source>
        <dbReference type="SAM" id="Phobius"/>
    </source>
</evidence>
<sequence>MTQIRPSALRLARLRLRFAARDFARDTRGIVAVESIILLPILIWGYVAMFSFFDMLRMKSINQKAAFTIADAYSRESALITETYVDSSFSLFKELTRTNNPTVRVSVLTYDETTDKYGVVWSKRRGSSSVTALNDNTVNTIRTQLPVVASGDQFIFMETWNDYVIPFKIGMDNFKMKAQVIMNPRITGQLKFDDGSGGTS</sequence>
<accession>A0A917A5K7</accession>
<keyword evidence="1" id="KW-0472">Membrane</keyword>
<dbReference type="RefSeq" id="WP_188477174.1">
    <property type="nucleotide sequence ID" value="NZ_BMFJ01000001.1"/>
</dbReference>
<reference evidence="3" key="1">
    <citation type="journal article" date="2019" name="Int. J. Syst. Evol. Microbiol.">
        <title>The Global Catalogue of Microorganisms (GCM) 10K type strain sequencing project: providing services to taxonomists for standard genome sequencing and annotation.</title>
        <authorList>
            <consortium name="The Broad Institute Genomics Platform"/>
            <consortium name="The Broad Institute Genome Sequencing Center for Infectious Disease"/>
            <person name="Wu L."/>
            <person name="Ma J."/>
        </authorList>
    </citation>
    <scope>NUCLEOTIDE SEQUENCE [LARGE SCALE GENOMIC DNA]</scope>
    <source>
        <strain evidence="3">CGMCC 1.12664</strain>
    </source>
</reference>
<keyword evidence="3" id="KW-1185">Reference proteome</keyword>
<keyword evidence="1" id="KW-0812">Transmembrane</keyword>
<evidence type="ECO:0008006" key="4">
    <source>
        <dbReference type="Google" id="ProtNLM"/>
    </source>
</evidence>
<gene>
    <name evidence="2" type="ORF">GCM10011360_16460</name>
</gene>
<evidence type="ECO:0000313" key="3">
    <source>
        <dbReference type="Proteomes" id="UP000612855"/>
    </source>
</evidence>